<accession>A0A379MRY1</accession>
<dbReference type="STRING" id="880526.GCA_000427365_00719"/>
<evidence type="ECO:0000313" key="2">
    <source>
        <dbReference type="Proteomes" id="UP000255233"/>
    </source>
</evidence>
<dbReference type="PANTHER" id="PTHR37941:SF1">
    <property type="entry name" value="FUMARASE E-RELATED"/>
    <property type="match status" value="1"/>
</dbReference>
<dbReference type="PANTHER" id="PTHR37941">
    <property type="entry name" value="FUMARASE E-RELATED"/>
    <property type="match status" value="1"/>
</dbReference>
<evidence type="ECO:0000313" key="1">
    <source>
        <dbReference type="EMBL" id="SUE33519.1"/>
    </source>
</evidence>
<dbReference type="GO" id="GO:0045892">
    <property type="term" value="P:negative regulation of DNA-templated transcription"/>
    <property type="evidence" value="ECO:0007669"/>
    <property type="project" value="TreeGrafter"/>
</dbReference>
<name>A0A379MRY1_9BACT</name>
<dbReference type="Gene3D" id="1.20.120.330">
    <property type="entry name" value="Nucleotidyltransferases domain 2"/>
    <property type="match status" value="1"/>
</dbReference>
<keyword evidence="2" id="KW-1185">Reference proteome</keyword>
<dbReference type="Proteomes" id="UP000255233">
    <property type="component" value="Unassembled WGS sequence"/>
</dbReference>
<sequence>MSKKRTVQELYSSLCKDAENIEQELINSGSDRACVIVGAAVLDDLLEMLFHVYFSNSPSKNDENPFVNNGALSTFSSKINLSYLLGLISSDEHRKLTYIRKIRNEFAHGACVHTFQGNRNVENWIKEIIISDKLGYIHKVGKTGQALTHIVQSNPLRSEFIICVVWLENMIRCRIMTAWHKKNQPAKSYTNAVEPIDTFIAVIKLDIEKLRQSGEHEKIQQEEAKIIELQKTKFAILEAMKKAGLLDDEEYYKARDSRL</sequence>
<gene>
    <name evidence="1" type="ORF">NCTC11190_00727</name>
</gene>
<dbReference type="InterPro" id="IPR038026">
    <property type="entry name" value="MtlR-like_sf"/>
</dbReference>
<dbReference type="InterPro" id="IPR007761">
    <property type="entry name" value="MtlR-like"/>
</dbReference>
<dbReference type="OrthoDB" id="9814134at2"/>
<reference evidence="1 2" key="1">
    <citation type="submission" date="2018-06" db="EMBL/GenBank/DDBJ databases">
        <authorList>
            <consortium name="Pathogen Informatics"/>
            <person name="Doyle S."/>
        </authorList>
    </citation>
    <scope>NUCLEOTIDE SEQUENCE [LARGE SCALE GENOMIC DNA]</scope>
    <source>
        <strain evidence="1 2">NCTC11190</strain>
    </source>
</reference>
<evidence type="ECO:0008006" key="3">
    <source>
        <dbReference type="Google" id="ProtNLM"/>
    </source>
</evidence>
<organism evidence="1 2">
    <name type="scientific">Rikenella microfusus</name>
    <dbReference type="NCBI Taxonomy" id="28139"/>
    <lineage>
        <taxon>Bacteria</taxon>
        <taxon>Pseudomonadati</taxon>
        <taxon>Bacteroidota</taxon>
        <taxon>Bacteroidia</taxon>
        <taxon>Bacteroidales</taxon>
        <taxon>Rikenellaceae</taxon>
        <taxon>Rikenella</taxon>
    </lineage>
</organism>
<dbReference type="AlphaFoldDB" id="A0A379MRY1"/>
<protein>
    <recommendedName>
        <fullName evidence="3">Mannitol repressor protein</fullName>
    </recommendedName>
</protein>
<proteinExistence type="predicted"/>
<dbReference type="RefSeq" id="WP_147288433.1">
    <property type="nucleotide sequence ID" value="NZ_UGVL01000001.1"/>
</dbReference>
<dbReference type="SUPFAM" id="SSF158668">
    <property type="entry name" value="MtlR-like"/>
    <property type="match status" value="1"/>
</dbReference>
<dbReference type="EMBL" id="UGVL01000001">
    <property type="protein sequence ID" value="SUE33519.1"/>
    <property type="molecule type" value="Genomic_DNA"/>
</dbReference>